<dbReference type="GO" id="GO:0016020">
    <property type="term" value="C:membrane"/>
    <property type="evidence" value="ECO:0007669"/>
    <property type="project" value="InterPro"/>
</dbReference>
<keyword evidence="2" id="KW-0813">Transport</keyword>
<dbReference type="InterPro" id="IPR023614">
    <property type="entry name" value="Porin_dom_sf"/>
</dbReference>
<dbReference type="Gene3D" id="2.40.160.10">
    <property type="entry name" value="Porin"/>
    <property type="match status" value="1"/>
</dbReference>
<evidence type="ECO:0000256" key="4">
    <source>
        <dbReference type="SAM" id="SignalP"/>
    </source>
</evidence>
<dbReference type="AlphaFoldDB" id="A0AAW8JD87"/>
<dbReference type="Proteomes" id="UP001243844">
    <property type="component" value="Unassembled WGS sequence"/>
</dbReference>
<evidence type="ECO:0000313" key="6">
    <source>
        <dbReference type="Proteomes" id="UP001243844"/>
    </source>
</evidence>
<comment type="caution">
    <text evidence="5">The sequence shown here is derived from an EMBL/GenBank/DDBJ whole genome shotgun (WGS) entry which is preliminary data.</text>
</comment>
<accession>A0AAW8JD87</accession>
<proteinExistence type="inferred from homology"/>
<dbReference type="InterPro" id="IPR005318">
    <property type="entry name" value="OM_porin_bac"/>
</dbReference>
<name>A0AAW8JD87_9GAMM</name>
<feature type="signal peptide" evidence="4">
    <location>
        <begin position="1"/>
        <end position="20"/>
    </location>
</feature>
<reference evidence="5" key="1">
    <citation type="submission" date="2023-08" db="EMBL/GenBank/DDBJ databases">
        <title>Emergence of clinically-relevant ST2 carbapenem-resistant Acinetobacter baumannii strains in hospital sewages in Zhejiang, East of China.</title>
        <authorList>
            <person name="Kaichao C."/>
            <person name="Zhang R."/>
        </authorList>
    </citation>
    <scope>NUCLEOTIDE SEQUENCE</scope>
    <source>
        <strain evidence="5">M-RB-37</strain>
    </source>
</reference>
<feature type="chain" id="PRO_5043812920" evidence="4">
    <location>
        <begin position="21"/>
        <end position="418"/>
    </location>
</feature>
<dbReference type="EMBL" id="JAVIDL010000038">
    <property type="protein sequence ID" value="MDQ8936902.1"/>
    <property type="molecule type" value="Genomic_DNA"/>
</dbReference>
<dbReference type="PANTHER" id="PTHR34596">
    <property type="entry name" value="CHITOPORIN"/>
    <property type="match status" value="1"/>
</dbReference>
<protein>
    <submittedName>
        <fullName evidence="5">OprD family outer membrane porin</fullName>
    </submittedName>
</protein>
<dbReference type="RefSeq" id="WP_308975935.1">
    <property type="nucleotide sequence ID" value="NZ_JAVIDL010000038.1"/>
</dbReference>
<evidence type="ECO:0000256" key="1">
    <source>
        <dbReference type="ARBA" id="ARBA00009075"/>
    </source>
</evidence>
<keyword evidence="3 4" id="KW-0732">Signal</keyword>
<gene>
    <name evidence="5" type="ORF">RFH47_14350</name>
</gene>
<comment type="similarity">
    <text evidence="1">Belongs to the outer membrane porin (Opr) (TC 1.B.25) family.</text>
</comment>
<evidence type="ECO:0000256" key="2">
    <source>
        <dbReference type="ARBA" id="ARBA00022448"/>
    </source>
</evidence>
<evidence type="ECO:0000313" key="5">
    <source>
        <dbReference type="EMBL" id="MDQ8936902.1"/>
    </source>
</evidence>
<dbReference type="GO" id="GO:0015288">
    <property type="term" value="F:porin activity"/>
    <property type="evidence" value="ECO:0007669"/>
    <property type="project" value="TreeGrafter"/>
</dbReference>
<organism evidence="5 6">
    <name type="scientific">Acinetobacter rudis</name>
    <dbReference type="NCBI Taxonomy" id="632955"/>
    <lineage>
        <taxon>Bacteria</taxon>
        <taxon>Pseudomonadati</taxon>
        <taxon>Pseudomonadota</taxon>
        <taxon>Gammaproteobacteria</taxon>
        <taxon>Moraxellales</taxon>
        <taxon>Moraxellaceae</taxon>
        <taxon>Acinetobacter</taxon>
    </lineage>
</organism>
<evidence type="ECO:0000256" key="3">
    <source>
        <dbReference type="ARBA" id="ARBA00022729"/>
    </source>
</evidence>
<dbReference type="Pfam" id="PF03573">
    <property type="entry name" value="OprD"/>
    <property type="match status" value="1"/>
</dbReference>
<dbReference type="PANTHER" id="PTHR34596:SF2">
    <property type="entry name" value="CHITOPORIN"/>
    <property type="match status" value="1"/>
</dbReference>
<sequence>MERVKFSVFMLSLISTPSFANSFIDDSQIKLTTRNYYLDRSFTEHNDIIPGAKDWAQGFIFNFNSGYTPGTVGFGLDIQTLTSIKLQGDSKYLPSGLLPTDPQSREREKTASEIGATLKVKYKQTELKAGTLQPWTPVIFSSPSRLLPQTFLGGMIQSKDIKDLELIGGYINQVNHRDSTNYEDLTNIGFNQRFKVAKTNQFIFSGGKYNFSPNTQFGLYYAMADDIYNQAAFTFKNDYKLDNNLKLISDIRVWNSTENGAAKAGKIDNTLATANFGLDHNNHRLTFSTMQNYGDTAHPYLSGGEVLIFIDGWSTDFLNAKEQVYGLRYDYDFKDYVPGLKFMTRYTKGRNIKLAYSNEKHEEDSLDFDLGYTVQSGTFKGLGLRARYAIYDNDFGAKASFKPADETRINIDYTWKFK</sequence>